<dbReference type="Gene3D" id="4.10.810.10">
    <property type="entry name" value="Virus Scaffolding Protein, Chain A"/>
    <property type="match status" value="1"/>
</dbReference>
<reference evidence="3 4" key="1">
    <citation type="submission" date="2014-04" db="EMBL/GenBank/DDBJ databases">
        <title>Draft genome sequence of Bacillus azotoformans MEV2011, a (co-) denitrifying strain unable to grow in the presence of oxygen.</title>
        <authorList>
            <person name="Nielsen M."/>
            <person name="Schreiber L."/>
            <person name="Finster K."/>
            <person name="Schramm A."/>
        </authorList>
    </citation>
    <scope>NUCLEOTIDE SEQUENCE [LARGE SCALE GENOMIC DNA]</scope>
    <source>
        <strain evidence="3 4">MEV2011</strain>
    </source>
</reference>
<dbReference type="InterPro" id="IPR027393">
    <property type="entry name" value="Virus_scaffolding_prot_C"/>
</dbReference>
<comment type="caution">
    <text evidence="3">The sequence shown here is derived from an EMBL/GenBank/DDBJ whole genome shotgun (WGS) entry which is preliminary data.</text>
</comment>
<dbReference type="AlphaFoldDB" id="A0A072NLV8"/>
<name>A0A072NLV8_SCHAZ</name>
<evidence type="ECO:0000259" key="2">
    <source>
        <dbReference type="SMART" id="SM00914"/>
    </source>
</evidence>
<proteinExistence type="predicted"/>
<feature type="region of interest" description="Disordered" evidence="1">
    <location>
        <begin position="1"/>
        <end position="21"/>
    </location>
</feature>
<protein>
    <submittedName>
        <fullName evidence="3">IDEAL domain</fullName>
    </submittedName>
</protein>
<dbReference type="Proteomes" id="UP000027936">
    <property type="component" value="Unassembled WGS sequence"/>
</dbReference>
<dbReference type="InterPro" id="IPR014957">
    <property type="entry name" value="IDEAL_dom"/>
</dbReference>
<organism evidence="3 4">
    <name type="scientific">Schinkia azotoformans MEV2011</name>
    <dbReference type="NCBI Taxonomy" id="1348973"/>
    <lineage>
        <taxon>Bacteria</taxon>
        <taxon>Bacillati</taxon>
        <taxon>Bacillota</taxon>
        <taxon>Bacilli</taxon>
        <taxon>Bacillales</taxon>
        <taxon>Bacillaceae</taxon>
        <taxon>Calidifontibacillus/Schinkia group</taxon>
        <taxon>Schinkia</taxon>
    </lineage>
</organism>
<gene>
    <name evidence="3" type="ORF">M670_02664</name>
</gene>
<accession>A0A072NLV8</accession>
<feature type="domain" description="IDEAL" evidence="2">
    <location>
        <begin position="35"/>
        <end position="71"/>
    </location>
</feature>
<evidence type="ECO:0000313" key="3">
    <source>
        <dbReference type="EMBL" id="KEF38242.1"/>
    </source>
</evidence>
<sequence>MMENRKSYADQKKSNDLDLSKTDGNYVLDVYIQMIIDEALFNYQKDLLQKQIDDALDLKDHIQFYLLTEQYKKLLGFQT</sequence>
<dbReference type="GeneID" id="89471066"/>
<dbReference type="Pfam" id="PF08858">
    <property type="entry name" value="IDEAL"/>
    <property type="match status" value="1"/>
</dbReference>
<dbReference type="RefSeq" id="WP_233276146.1">
    <property type="nucleotide sequence ID" value="NZ_JJRY01000009.1"/>
</dbReference>
<dbReference type="PATRIC" id="fig|1348973.3.peg.2581"/>
<evidence type="ECO:0000256" key="1">
    <source>
        <dbReference type="SAM" id="MobiDB-lite"/>
    </source>
</evidence>
<dbReference type="SMART" id="SM00914">
    <property type="entry name" value="IDEAL"/>
    <property type="match status" value="1"/>
</dbReference>
<evidence type="ECO:0000313" key="4">
    <source>
        <dbReference type="Proteomes" id="UP000027936"/>
    </source>
</evidence>
<dbReference type="EMBL" id="JJRY01000009">
    <property type="protein sequence ID" value="KEF38242.1"/>
    <property type="molecule type" value="Genomic_DNA"/>
</dbReference>